<sequence length="474" mass="52070">MPPPAPILPFRSHQDSFGTIRSFDFQQPIQPAFASWTHGTWHVHPTVPPPLPPAVRGPAWQHRGGIPHGTVPVPPAPASTVAVQGGIPHDGSQDPQVLLVQLLVMCAHAVAEKNASIAQMILARLRQHTGPEGTPMERLASYFTEALAARIDQSTGSALFKGLLSDKLLESDGSTQASMLEAFSTFYDYLPIGKFDHLTMNQVILDAVERERAIHILDLQLWFGTQWPALLQALATRPGGPPRVRITAVGSSADDLAATGDKLHECAKTLRVHLEYKALLLPKADKFHAGLVNLHPGEAFIVNSLSQFHYLLQPSTSDSDTSFGGFMAHIRALRPKVLVMAENDASHNSSDFLKRFGECLKYYSAVFDAMATCASSPSGRLKMERLFAAPKIRNIIACEGPNRVERHESMADWSKRLEVAGFRPSPLSQRAVNQAKLLLRLYYTNGYTLHSERGSLVLGWRNLPLNTVSAWRVA</sequence>
<keyword evidence="4" id="KW-1185">Reference proteome</keyword>
<proteinExistence type="predicted"/>
<reference evidence="3 4" key="1">
    <citation type="journal article" date="2011" name="Science">
        <title>The Selaginella genome identifies genetic changes associated with the evolution of vascular plants.</title>
        <authorList>
            <person name="Banks J.A."/>
            <person name="Nishiyama T."/>
            <person name="Hasebe M."/>
            <person name="Bowman J.L."/>
            <person name="Gribskov M."/>
            <person name="dePamphilis C."/>
            <person name="Albert V.A."/>
            <person name="Aono N."/>
            <person name="Aoyama T."/>
            <person name="Ambrose B.A."/>
            <person name="Ashton N.W."/>
            <person name="Axtell M.J."/>
            <person name="Barker E."/>
            <person name="Barker M.S."/>
            <person name="Bennetzen J.L."/>
            <person name="Bonawitz N.D."/>
            <person name="Chapple C."/>
            <person name="Cheng C."/>
            <person name="Correa L.G."/>
            <person name="Dacre M."/>
            <person name="DeBarry J."/>
            <person name="Dreyer I."/>
            <person name="Elias M."/>
            <person name="Engstrom E.M."/>
            <person name="Estelle M."/>
            <person name="Feng L."/>
            <person name="Finet C."/>
            <person name="Floyd S.K."/>
            <person name="Frommer W.B."/>
            <person name="Fujita T."/>
            <person name="Gramzow L."/>
            <person name="Gutensohn M."/>
            <person name="Harholt J."/>
            <person name="Hattori M."/>
            <person name="Heyl A."/>
            <person name="Hirai T."/>
            <person name="Hiwatashi Y."/>
            <person name="Ishikawa M."/>
            <person name="Iwata M."/>
            <person name="Karol K.G."/>
            <person name="Koehler B."/>
            <person name="Kolukisaoglu U."/>
            <person name="Kubo M."/>
            <person name="Kurata T."/>
            <person name="Lalonde S."/>
            <person name="Li K."/>
            <person name="Li Y."/>
            <person name="Litt A."/>
            <person name="Lyons E."/>
            <person name="Manning G."/>
            <person name="Maruyama T."/>
            <person name="Michael T.P."/>
            <person name="Mikami K."/>
            <person name="Miyazaki S."/>
            <person name="Morinaga S."/>
            <person name="Murata T."/>
            <person name="Mueller-Roeber B."/>
            <person name="Nelson D.R."/>
            <person name="Obara M."/>
            <person name="Oguri Y."/>
            <person name="Olmstead R.G."/>
            <person name="Onodera N."/>
            <person name="Petersen B.L."/>
            <person name="Pils B."/>
            <person name="Prigge M."/>
            <person name="Rensing S.A."/>
            <person name="Riano-Pachon D.M."/>
            <person name="Roberts A.W."/>
            <person name="Sato Y."/>
            <person name="Scheller H.V."/>
            <person name="Schulz B."/>
            <person name="Schulz C."/>
            <person name="Shakirov E.V."/>
            <person name="Shibagaki N."/>
            <person name="Shinohara N."/>
            <person name="Shippen D.E."/>
            <person name="Soerensen I."/>
            <person name="Sotooka R."/>
            <person name="Sugimoto N."/>
            <person name="Sugita M."/>
            <person name="Sumikawa N."/>
            <person name="Tanurdzic M."/>
            <person name="Theissen G."/>
            <person name="Ulvskov P."/>
            <person name="Wakazuki S."/>
            <person name="Weng J.K."/>
            <person name="Willats W.W."/>
            <person name="Wipf D."/>
            <person name="Wolf P.G."/>
            <person name="Yang L."/>
            <person name="Zimmer A.D."/>
            <person name="Zhu Q."/>
            <person name="Mitros T."/>
            <person name="Hellsten U."/>
            <person name="Loque D."/>
            <person name="Otillar R."/>
            <person name="Salamov A."/>
            <person name="Schmutz J."/>
            <person name="Shapiro H."/>
            <person name="Lindquist E."/>
            <person name="Lucas S."/>
            <person name="Rokhsar D."/>
            <person name="Grigoriev I.V."/>
        </authorList>
    </citation>
    <scope>NUCLEOTIDE SEQUENCE [LARGE SCALE GENOMIC DNA]</scope>
</reference>
<dbReference type="HOGENOM" id="CLU_011924_0_2_1"/>
<dbReference type="KEGG" id="smo:SELMODRAFT_116890"/>
<dbReference type="InterPro" id="IPR005202">
    <property type="entry name" value="TF_GRAS"/>
</dbReference>
<dbReference type="GO" id="GO:0003700">
    <property type="term" value="F:DNA-binding transcription factor activity"/>
    <property type="evidence" value="ECO:0000318"/>
    <property type="project" value="GO_Central"/>
</dbReference>
<keyword evidence="1" id="KW-0805">Transcription regulation</keyword>
<keyword evidence="2" id="KW-0804">Transcription</keyword>
<evidence type="ECO:0000256" key="1">
    <source>
        <dbReference type="ARBA" id="ARBA00023015"/>
    </source>
</evidence>
<dbReference type="Pfam" id="PF03514">
    <property type="entry name" value="GRAS"/>
    <property type="match status" value="1"/>
</dbReference>
<evidence type="ECO:0000313" key="3">
    <source>
        <dbReference type="EMBL" id="EFJ16241.1"/>
    </source>
</evidence>
<dbReference type="Gramene" id="EFJ16241">
    <property type="protein sequence ID" value="EFJ16241"/>
    <property type="gene ID" value="SELMODRAFT_116890"/>
</dbReference>
<dbReference type="GO" id="GO:0043565">
    <property type="term" value="F:sequence-specific DNA binding"/>
    <property type="evidence" value="ECO:0000318"/>
    <property type="project" value="GO_Central"/>
</dbReference>
<dbReference type="PANTHER" id="PTHR31636">
    <property type="entry name" value="OSJNBA0084A10.13 PROTEIN-RELATED"/>
    <property type="match status" value="1"/>
</dbReference>
<organism evidence="4">
    <name type="scientific">Selaginella moellendorffii</name>
    <name type="common">Spikemoss</name>
    <dbReference type="NCBI Taxonomy" id="88036"/>
    <lineage>
        <taxon>Eukaryota</taxon>
        <taxon>Viridiplantae</taxon>
        <taxon>Streptophyta</taxon>
        <taxon>Embryophyta</taxon>
        <taxon>Tracheophyta</taxon>
        <taxon>Lycopodiopsida</taxon>
        <taxon>Selaginellales</taxon>
        <taxon>Selaginellaceae</taxon>
        <taxon>Selaginella</taxon>
    </lineage>
</organism>
<dbReference type="OrthoDB" id="1936481at2759"/>
<dbReference type="InParanoid" id="D8SGQ1"/>
<dbReference type="AlphaFoldDB" id="D8SGQ1"/>
<name>D8SGQ1_SELML</name>
<dbReference type="eggNOG" id="ENOG502SI7W">
    <property type="taxonomic scope" value="Eukaryota"/>
</dbReference>
<gene>
    <name evidence="3" type="ORF">SELMODRAFT_116890</name>
</gene>
<dbReference type="Proteomes" id="UP000001514">
    <property type="component" value="Unassembled WGS sequence"/>
</dbReference>
<accession>D8SGQ1</accession>
<evidence type="ECO:0000313" key="4">
    <source>
        <dbReference type="Proteomes" id="UP000001514"/>
    </source>
</evidence>
<dbReference type="OMA" id="ENIWNAR"/>
<dbReference type="EMBL" id="GL377619">
    <property type="protein sequence ID" value="EFJ16241.1"/>
    <property type="molecule type" value="Genomic_DNA"/>
</dbReference>
<dbReference type="GO" id="GO:0005634">
    <property type="term" value="C:nucleus"/>
    <property type="evidence" value="ECO:0000318"/>
    <property type="project" value="GO_Central"/>
</dbReference>
<dbReference type="GO" id="GO:0006355">
    <property type="term" value="P:regulation of DNA-templated transcription"/>
    <property type="evidence" value="ECO:0000318"/>
    <property type="project" value="GO_Central"/>
</dbReference>
<evidence type="ECO:0000256" key="2">
    <source>
        <dbReference type="ARBA" id="ARBA00023163"/>
    </source>
</evidence>
<protein>
    <submittedName>
        <fullName evidence="3">Uncharacterized protein</fullName>
    </submittedName>
</protein>
<dbReference type="PROSITE" id="PS50985">
    <property type="entry name" value="GRAS"/>
    <property type="match status" value="1"/>
</dbReference>